<accession>A0ABQ4ZXR5</accession>
<evidence type="ECO:0000256" key="2">
    <source>
        <dbReference type="SAM" id="MobiDB-lite"/>
    </source>
</evidence>
<gene>
    <name evidence="3" type="ORF">Tco_0802068</name>
</gene>
<keyword evidence="1" id="KW-0175">Coiled coil</keyword>
<protein>
    <submittedName>
        <fullName evidence="3">Uncharacterized protein</fullName>
    </submittedName>
</protein>
<feature type="coiled-coil region" evidence="1">
    <location>
        <begin position="307"/>
        <end position="396"/>
    </location>
</feature>
<sequence>MSTHDKIYVTPSHTKKVFRNMKRVGKGFSRNTTTLFPTMMIQAHEEMGEDEAVNEEIDDSLVRAATTASSLEAEHDSGSGPKCQETTGDTIAQTRVLALETTKTNQALEIESLKRRVKKLKKKDNKRTHKLKRLYKVGLSVKVVSSDNKGLGEEDASKQGRKIHDIDSDEDITLASTHFDADIDMFGVHDIDGDEVFVENVDASTVEKVEQSEKVIETEVAAAKNVNLSVVEVTLAQALAALKSEKPKAITTLTKTTTATTLTPASTRPRAKGIVKVQDKGKGKMVKEEHVKKFTKKDQLRLDKELAFKLQAEEEEEEEEERLAKEKAQKVQEANIAWDDIQAKIEIDYELAQRLQQEEQEELTIEENLKRAGDELEQEKAKKQKIDGDQEEAEMKNLMEIVPGKKEVAVDAITLATKPPSIVVWKIVKEGKISFFQIIRADGSSKRYSSFIQMLRDFDREDLETLWILVKAKHGSTRPEEGYERIV</sequence>
<reference evidence="3" key="2">
    <citation type="submission" date="2022-01" db="EMBL/GenBank/DDBJ databases">
        <authorList>
            <person name="Yamashiro T."/>
            <person name="Shiraishi A."/>
            <person name="Satake H."/>
            <person name="Nakayama K."/>
        </authorList>
    </citation>
    <scope>NUCLEOTIDE SEQUENCE</scope>
</reference>
<dbReference type="EMBL" id="BQNB010011783">
    <property type="protein sequence ID" value="GJS95100.1"/>
    <property type="molecule type" value="Genomic_DNA"/>
</dbReference>
<evidence type="ECO:0000313" key="4">
    <source>
        <dbReference type="Proteomes" id="UP001151760"/>
    </source>
</evidence>
<proteinExistence type="predicted"/>
<organism evidence="3 4">
    <name type="scientific">Tanacetum coccineum</name>
    <dbReference type="NCBI Taxonomy" id="301880"/>
    <lineage>
        <taxon>Eukaryota</taxon>
        <taxon>Viridiplantae</taxon>
        <taxon>Streptophyta</taxon>
        <taxon>Embryophyta</taxon>
        <taxon>Tracheophyta</taxon>
        <taxon>Spermatophyta</taxon>
        <taxon>Magnoliopsida</taxon>
        <taxon>eudicotyledons</taxon>
        <taxon>Gunneridae</taxon>
        <taxon>Pentapetalae</taxon>
        <taxon>asterids</taxon>
        <taxon>campanulids</taxon>
        <taxon>Asterales</taxon>
        <taxon>Asteraceae</taxon>
        <taxon>Asteroideae</taxon>
        <taxon>Anthemideae</taxon>
        <taxon>Anthemidinae</taxon>
        <taxon>Tanacetum</taxon>
    </lineage>
</organism>
<feature type="region of interest" description="Disordered" evidence="2">
    <location>
        <begin position="67"/>
        <end position="86"/>
    </location>
</feature>
<evidence type="ECO:0000256" key="1">
    <source>
        <dbReference type="SAM" id="Coils"/>
    </source>
</evidence>
<comment type="caution">
    <text evidence="3">The sequence shown here is derived from an EMBL/GenBank/DDBJ whole genome shotgun (WGS) entry which is preliminary data.</text>
</comment>
<evidence type="ECO:0000313" key="3">
    <source>
        <dbReference type="EMBL" id="GJS95100.1"/>
    </source>
</evidence>
<reference evidence="3" key="1">
    <citation type="journal article" date="2022" name="Int. J. Mol. Sci.">
        <title>Draft Genome of Tanacetum Coccineum: Genomic Comparison of Closely Related Tanacetum-Family Plants.</title>
        <authorList>
            <person name="Yamashiro T."/>
            <person name="Shiraishi A."/>
            <person name="Nakayama K."/>
            <person name="Satake H."/>
        </authorList>
    </citation>
    <scope>NUCLEOTIDE SEQUENCE</scope>
</reference>
<keyword evidence="4" id="KW-1185">Reference proteome</keyword>
<dbReference type="Proteomes" id="UP001151760">
    <property type="component" value="Unassembled WGS sequence"/>
</dbReference>
<name>A0ABQ4ZXR5_9ASTR</name>